<name>A0AAE3IWX5_9BACI</name>
<dbReference type="Pfam" id="PF12867">
    <property type="entry name" value="DinB_2"/>
    <property type="match status" value="1"/>
</dbReference>
<comment type="cofactor">
    <cofactor evidence="5">
        <name>Zn(2+)</name>
        <dbReference type="ChEBI" id="CHEBI:29105"/>
    </cofactor>
    <text evidence="5">Binds 1 zinc ion per subunit.</text>
</comment>
<dbReference type="InterPro" id="IPR024775">
    <property type="entry name" value="DinB-like"/>
</dbReference>
<comment type="subcellular location">
    <subcellularLocation>
        <location evidence="5">Cytoplasm</location>
    </subcellularLocation>
</comment>
<sequence length="172" mass="19890">MDLKYPIGKFDFEGEITPIIVNEWIDEIEALPAFVRKAVQKLKAEQLDTPYREGGWTVRQVVHHLADSHMNSLFRFKLALTEENPIIRPYEQAKWAELSDSKMPIDVSLTLLEALHERWVHLLRTLTPADLEKTFIHPESGEISLGSNIGRYAWHGNHHLAHITSLCERMGW</sequence>
<comment type="function">
    <text evidence="5">Possible metal-dependent hydrolase.</text>
</comment>
<evidence type="ECO:0000256" key="5">
    <source>
        <dbReference type="HAMAP-Rule" id="MF_01256"/>
    </source>
</evidence>
<evidence type="ECO:0000256" key="4">
    <source>
        <dbReference type="ARBA" id="ARBA00022833"/>
    </source>
</evidence>
<feature type="domain" description="DinB-like" evidence="6">
    <location>
        <begin position="32"/>
        <end position="163"/>
    </location>
</feature>
<keyword evidence="2 5" id="KW-0479">Metal-binding</keyword>
<evidence type="ECO:0000256" key="1">
    <source>
        <dbReference type="ARBA" id="ARBA00022490"/>
    </source>
</evidence>
<keyword evidence="8" id="KW-1185">Reference proteome</keyword>
<evidence type="ECO:0000256" key="2">
    <source>
        <dbReference type="ARBA" id="ARBA00022723"/>
    </source>
</evidence>
<evidence type="ECO:0000313" key="7">
    <source>
        <dbReference type="EMBL" id="MCU9614899.1"/>
    </source>
</evidence>
<keyword evidence="1 5" id="KW-0963">Cytoplasm</keyword>
<dbReference type="InterPro" id="IPR034660">
    <property type="entry name" value="DinB/YfiT-like"/>
</dbReference>
<dbReference type="InterPro" id="IPR023774">
    <property type="entry name" value="Put_metal_dep_hydrolase_YfiT"/>
</dbReference>
<dbReference type="Proteomes" id="UP001209318">
    <property type="component" value="Unassembled WGS sequence"/>
</dbReference>
<feature type="binding site" evidence="5">
    <location>
        <position position="64"/>
    </location>
    <ligand>
        <name>Zn(2+)</name>
        <dbReference type="ChEBI" id="CHEBI:29105"/>
    </ligand>
</feature>
<dbReference type="SUPFAM" id="SSF109854">
    <property type="entry name" value="DinB/YfiT-like putative metalloenzymes"/>
    <property type="match status" value="1"/>
</dbReference>
<proteinExistence type="inferred from homology"/>
<organism evidence="7 8">
    <name type="scientific">Perspicuibacillus lycopersici</name>
    <dbReference type="NCBI Taxonomy" id="1325689"/>
    <lineage>
        <taxon>Bacteria</taxon>
        <taxon>Bacillati</taxon>
        <taxon>Bacillota</taxon>
        <taxon>Bacilli</taxon>
        <taxon>Bacillales</taxon>
        <taxon>Bacillaceae</taxon>
        <taxon>Perspicuibacillus</taxon>
    </lineage>
</organism>
<keyword evidence="7" id="KW-0808">Transferase</keyword>
<dbReference type="GO" id="GO:0005737">
    <property type="term" value="C:cytoplasm"/>
    <property type="evidence" value="ECO:0007669"/>
    <property type="project" value="UniProtKB-SubCell"/>
</dbReference>
<accession>A0AAE3IWX5</accession>
<gene>
    <name evidence="7" type="primary">bstA</name>
    <name evidence="7" type="ORF">OEV98_15245</name>
</gene>
<feature type="binding site" evidence="5">
    <location>
        <position position="159"/>
    </location>
    <ligand>
        <name>Zn(2+)</name>
        <dbReference type="ChEBI" id="CHEBI:29105"/>
    </ligand>
</feature>
<dbReference type="RefSeq" id="WP_263074220.1">
    <property type="nucleotide sequence ID" value="NZ_JAOUSF010000005.1"/>
</dbReference>
<dbReference type="EC" id="3.-.-.-" evidence="5"/>
<dbReference type="HAMAP" id="MF_01256">
    <property type="entry name" value="YfiT_hydrol"/>
    <property type="match status" value="1"/>
</dbReference>
<evidence type="ECO:0000313" key="8">
    <source>
        <dbReference type="Proteomes" id="UP001209318"/>
    </source>
</evidence>
<comment type="caution">
    <text evidence="7">The sequence shown here is derived from an EMBL/GenBank/DDBJ whole genome shotgun (WGS) entry which is preliminary data.</text>
</comment>
<dbReference type="GO" id="GO:0008270">
    <property type="term" value="F:zinc ion binding"/>
    <property type="evidence" value="ECO:0007669"/>
    <property type="project" value="UniProtKB-UniRule"/>
</dbReference>
<dbReference type="GO" id="GO:0016787">
    <property type="term" value="F:hydrolase activity"/>
    <property type="evidence" value="ECO:0007669"/>
    <property type="project" value="UniProtKB-UniRule"/>
</dbReference>
<evidence type="ECO:0000259" key="6">
    <source>
        <dbReference type="Pfam" id="PF12867"/>
    </source>
</evidence>
<reference evidence="7" key="1">
    <citation type="submission" date="2022-10" db="EMBL/GenBank/DDBJ databases">
        <title>Description of Fervidibacillus gen. nov. in the family Fervidibacillaceae fam. nov. with two species, Fervidibacillus albus sp. nov., and Fervidibacillus halotolerans sp. nov., isolated from tidal flat sediments.</title>
        <authorList>
            <person name="Kwon K.K."/>
            <person name="Yang S.-H."/>
        </authorList>
    </citation>
    <scope>NUCLEOTIDE SEQUENCE</scope>
    <source>
        <strain evidence="7">JCM 19140</strain>
    </source>
</reference>
<comment type="subunit">
    <text evidence="5">Homodimer.</text>
</comment>
<dbReference type="NCBIfam" id="NF009807">
    <property type="entry name" value="PRK13291.1"/>
    <property type="match status" value="1"/>
</dbReference>
<comment type="similarity">
    <text evidence="5">Belongs to the metal hydrolase YfiT family.</text>
</comment>
<dbReference type="Gene3D" id="1.20.120.450">
    <property type="entry name" value="dinb family like domain"/>
    <property type="match status" value="1"/>
</dbReference>
<dbReference type="AlphaFoldDB" id="A0AAE3IWX5"/>
<dbReference type="GO" id="GO:0016740">
    <property type="term" value="F:transferase activity"/>
    <property type="evidence" value="ECO:0007669"/>
    <property type="project" value="UniProtKB-KW"/>
</dbReference>
<keyword evidence="4 5" id="KW-0862">Zinc</keyword>
<evidence type="ECO:0000256" key="3">
    <source>
        <dbReference type="ARBA" id="ARBA00022801"/>
    </source>
</evidence>
<keyword evidence="3 5" id="KW-0378">Hydrolase</keyword>
<dbReference type="EMBL" id="JAOUSF010000005">
    <property type="protein sequence ID" value="MCU9614899.1"/>
    <property type="molecule type" value="Genomic_DNA"/>
</dbReference>
<protein>
    <recommendedName>
        <fullName evidence="5">Putative metal-dependent hydrolase OEV98_15245</fullName>
        <ecNumber evidence="5">3.-.-.-</ecNumber>
    </recommendedName>
</protein>
<feature type="binding site" evidence="5">
    <location>
        <position position="155"/>
    </location>
    <ligand>
        <name>Zn(2+)</name>
        <dbReference type="ChEBI" id="CHEBI:29105"/>
    </ligand>
</feature>